<accession>A0A086KHP0</accession>
<dbReference type="InterPro" id="IPR011012">
    <property type="entry name" value="Longin-like_dom_sf"/>
</dbReference>
<dbReference type="OrthoDB" id="433318at2759"/>
<evidence type="ECO:0000256" key="1">
    <source>
        <dbReference type="ARBA" id="ARBA00004308"/>
    </source>
</evidence>
<evidence type="ECO:0000256" key="6">
    <source>
        <dbReference type="SAM" id="MobiDB-lite"/>
    </source>
</evidence>
<keyword evidence="4" id="KW-0472">Membrane</keyword>
<feature type="domain" description="MHD" evidence="7">
    <location>
        <begin position="254"/>
        <end position="541"/>
    </location>
</feature>
<name>A0A086KHP0_TOXGO</name>
<sequence length="547" mass="57638">MDSLFVLNEAGTFLVEKHYGVRTPRDACAPLLRRLLSENVCRTKNASRLSSSSKGAASLPRVMKGGRGTVLLHVYHNNLLLVGVTTKEVEPLLLLDLLQQMQSTLAGYCGTAASSLPPALRGISVSDLPITEETLRKQFSLIYVLLDEMCSSGYPATVQSNVLQMLVPRPSVVEAAMKLVNGSSRVLSSLAASFGLGGVAGPAAERPGGQRGRPALESEAGAGMGCGSGSGEGGGISGAGSDRWWRRGNVRYASNEVYVDLVEAIQAIVDVDGKMAHASISGTIQMNNRLSGLPELCLTPRNPALLKDASFHPCVKLLRFKRDGVLSFCPPDGDFVLASYWLCDSKFTLPLSLSGSVSFPALPASKAPLPTPHSVSFREGPSASLSGRFELRLAPFCPVGASASPGAAAAGAASLVNSTTMENVVVSLPLPAFVDGATATASCGTIRYLHSSSCLLWEVGSIAFDAPTQKAEGTLTLVAEEAERVDVLSPCETTLVASARFLIKSWLPSGFKLDSLDVSNINIPPYKGCRYSTVAGSVEFRLDSRSR</sequence>
<organism evidence="8 9">
    <name type="scientific">Toxoplasma gondii GAB2-2007-GAL-DOM2</name>
    <dbReference type="NCBI Taxonomy" id="1130820"/>
    <lineage>
        <taxon>Eukaryota</taxon>
        <taxon>Sar</taxon>
        <taxon>Alveolata</taxon>
        <taxon>Apicomplexa</taxon>
        <taxon>Conoidasida</taxon>
        <taxon>Coccidia</taxon>
        <taxon>Eucoccidiorida</taxon>
        <taxon>Eimeriorina</taxon>
        <taxon>Sarcocystidae</taxon>
        <taxon>Toxoplasma</taxon>
    </lineage>
</organism>
<dbReference type="InterPro" id="IPR036168">
    <property type="entry name" value="AP2_Mu_C_sf"/>
</dbReference>
<feature type="compositionally biased region" description="Gly residues" evidence="6">
    <location>
        <begin position="222"/>
        <end position="238"/>
    </location>
</feature>
<dbReference type="GO" id="GO:0006886">
    <property type="term" value="P:intracellular protein transport"/>
    <property type="evidence" value="ECO:0007669"/>
    <property type="project" value="UniProtKB-UniRule"/>
</dbReference>
<evidence type="ECO:0000256" key="4">
    <source>
        <dbReference type="ARBA" id="ARBA00023136"/>
    </source>
</evidence>
<evidence type="ECO:0000256" key="2">
    <source>
        <dbReference type="ARBA" id="ARBA00022448"/>
    </source>
</evidence>
<protein>
    <submittedName>
        <fullName evidence="8">Adaptor complexes medium subunit family protein</fullName>
    </submittedName>
</protein>
<dbReference type="InterPro" id="IPR028565">
    <property type="entry name" value="MHD"/>
</dbReference>
<dbReference type="Gene3D" id="2.60.40.1170">
    <property type="entry name" value="Mu homology domain, subdomain B"/>
    <property type="match status" value="2"/>
</dbReference>
<dbReference type="EMBL" id="AHZU02000471">
    <property type="protein sequence ID" value="KFG43908.1"/>
    <property type="molecule type" value="Genomic_DNA"/>
</dbReference>
<keyword evidence="3 5" id="KW-0653">Protein transport</keyword>
<gene>
    <name evidence="8" type="ORF">TGDOM2_269480</name>
</gene>
<comment type="subcellular location">
    <subcellularLocation>
        <location evidence="1">Endomembrane system</location>
    </subcellularLocation>
</comment>
<evidence type="ECO:0000259" key="7">
    <source>
        <dbReference type="PROSITE" id="PS51072"/>
    </source>
</evidence>
<dbReference type="Proteomes" id="UP000028837">
    <property type="component" value="Unassembled WGS sequence"/>
</dbReference>
<dbReference type="VEuPathDB" id="ToxoDB:TGDOM2_269480"/>
<dbReference type="PANTHER" id="PTHR10529">
    <property type="entry name" value="AP COMPLEX SUBUNIT MU"/>
    <property type="match status" value="1"/>
</dbReference>
<dbReference type="PROSITE" id="PS51072">
    <property type="entry name" value="MHD"/>
    <property type="match status" value="1"/>
</dbReference>
<comment type="similarity">
    <text evidence="5">Belongs to the adaptor complexes medium subunit family.</text>
</comment>
<reference evidence="8 9" key="1">
    <citation type="submission" date="2014-02" db="EMBL/GenBank/DDBJ databases">
        <authorList>
            <person name="Sibley D."/>
            <person name="Venepally P."/>
            <person name="Karamycheva S."/>
            <person name="Hadjithomas M."/>
            <person name="Khan A."/>
            <person name="Brunk B."/>
            <person name="Roos D."/>
            <person name="Caler E."/>
            <person name="Lorenzi H."/>
        </authorList>
    </citation>
    <scope>NUCLEOTIDE SEQUENCE [LARGE SCALE GENOMIC DNA]</scope>
    <source>
        <strain evidence="8 9">GAB2-2007-GAL-DOM2</strain>
    </source>
</reference>
<dbReference type="GO" id="GO:0030131">
    <property type="term" value="C:clathrin adaptor complex"/>
    <property type="evidence" value="ECO:0007669"/>
    <property type="project" value="UniProtKB-UniRule"/>
</dbReference>
<dbReference type="AlphaFoldDB" id="A0A086KHP0"/>
<proteinExistence type="inferred from homology"/>
<dbReference type="SUPFAM" id="SSF49447">
    <property type="entry name" value="Second domain of Mu2 adaptin subunit (ap50) of ap2 adaptor"/>
    <property type="match status" value="1"/>
</dbReference>
<dbReference type="PRINTS" id="PR00314">
    <property type="entry name" value="CLATHRINADPT"/>
</dbReference>
<feature type="region of interest" description="Disordered" evidence="6">
    <location>
        <begin position="202"/>
        <end position="238"/>
    </location>
</feature>
<dbReference type="InterPro" id="IPR050431">
    <property type="entry name" value="Adaptor_comp_med_subunit"/>
</dbReference>
<dbReference type="Gene3D" id="3.30.450.60">
    <property type="match status" value="1"/>
</dbReference>
<evidence type="ECO:0000256" key="5">
    <source>
        <dbReference type="PIRNR" id="PIRNR005992"/>
    </source>
</evidence>
<comment type="caution">
    <text evidence="8">The sequence shown here is derived from an EMBL/GenBank/DDBJ whole genome shotgun (WGS) entry which is preliminary data.</text>
</comment>
<evidence type="ECO:0000256" key="3">
    <source>
        <dbReference type="ARBA" id="ARBA00022927"/>
    </source>
</evidence>
<evidence type="ECO:0000313" key="8">
    <source>
        <dbReference type="EMBL" id="KFG43908.1"/>
    </source>
</evidence>
<dbReference type="Pfam" id="PF00928">
    <property type="entry name" value="Adap_comp_sub"/>
    <property type="match status" value="1"/>
</dbReference>
<keyword evidence="2 5" id="KW-0813">Transport</keyword>
<dbReference type="PIRSF" id="PIRSF005992">
    <property type="entry name" value="Clathrin_mu"/>
    <property type="match status" value="1"/>
</dbReference>
<evidence type="ECO:0000313" key="9">
    <source>
        <dbReference type="Proteomes" id="UP000028837"/>
    </source>
</evidence>
<dbReference type="SUPFAM" id="SSF64356">
    <property type="entry name" value="SNARE-like"/>
    <property type="match status" value="1"/>
</dbReference>
<dbReference type="GO" id="GO:0016192">
    <property type="term" value="P:vesicle-mediated transport"/>
    <property type="evidence" value="ECO:0007669"/>
    <property type="project" value="InterPro"/>
</dbReference>
<dbReference type="GO" id="GO:0012505">
    <property type="term" value="C:endomembrane system"/>
    <property type="evidence" value="ECO:0007669"/>
    <property type="project" value="UniProtKB-SubCell"/>
</dbReference>
<dbReference type="InterPro" id="IPR001392">
    <property type="entry name" value="Clathrin_mu"/>
</dbReference>